<accession>A0A1J5TFT8</accession>
<dbReference type="InterPro" id="IPR052985">
    <property type="entry name" value="CoA-trans_III_biosynth/detox"/>
</dbReference>
<dbReference type="InterPro" id="IPR023606">
    <property type="entry name" value="CoA-Trfase_III_dom_1_sf"/>
</dbReference>
<dbReference type="Pfam" id="PF02515">
    <property type="entry name" value="CoA_transf_3"/>
    <property type="match status" value="1"/>
</dbReference>
<protein>
    <submittedName>
        <fullName evidence="1">Formyl-coenzyme A transferase</fullName>
        <ecNumber evidence="1">2.8.3.16</ecNumber>
    </submittedName>
</protein>
<dbReference type="EMBL" id="MLJW01000002">
    <property type="protein sequence ID" value="OIR18963.1"/>
    <property type="molecule type" value="Genomic_DNA"/>
</dbReference>
<dbReference type="GO" id="GO:0033608">
    <property type="term" value="F:formyl-CoA transferase activity"/>
    <property type="evidence" value="ECO:0007669"/>
    <property type="project" value="UniProtKB-EC"/>
</dbReference>
<sequence length="464" mass="49712">MNPTTDAFLRDIWIQAGGDSAAIPHVEAFGDGCLPSVFAVTDLAAASIAAAGLALGELLSTAHGGDCRIRVDRRLGSLWFGSSLRPMGWSVPPPWDSIAGDYRAGDGWIRLHTNAPHHKAAALAVLDAPEQREAVARAVAGWSASSLEEAVVARGGCAAEMRSLDAWRAHDQGRAVEAEPLFHRRRLASSPSTAWVPDRDRPLRGIRVLDLTRVLAGPIATRCLAGWGADVLRIDPPGWDEPGVVPDVTLGKRCARLDLRERGHREQFERLLAEADILVHGYRPGALDRLGLDAERRQTLRPGLIDVSLDAYGWTGPWAGRRGFDSLVQMSAGIADQGMRQGGRDRPTPLPVQALDHATGYLLAAVAVRGLTERFRDGAGVEARTSLARVAALLTSVSATAGDRMADETPADGSDSIEYTEWGPARRLHPPLTVGGIAQRWDRPATSLGSSPPVWLAPSVVSHK</sequence>
<dbReference type="PANTHER" id="PTHR48229">
    <property type="entry name" value="CAIB/BAIF FAMILY ENZYME (AFU_ORTHOLOGUE AFUA_1G05360)-RELATED"/>
    <property type="match status" value="1"/>
</dbReference>
<comment type="caution">
    <text evidence="1">The sequence shown here is derived from an EMBL/GenBank/DDBJ whole genome shotgun (WGS) entry which is preliminary data.</text>
</comment>
<dbReference type="Gene3D" id="3.40.50.10540">
    <property type="entry name" value="Crotonobetainyl-coa:carnitine coa-transferase, domain 1"/>
    <property type="match status" value="1"/>
</dbReference>
<keyword evidence="1" id="KW-0808">Transferase</keyword>
<organism evidence="1">
    <name type="scientific">mine drainage metagenome</name>
    <dbReference type="NCBI Taxonomy" id="410659"/>
    <lineage>
        <taxon>unclassified sequences</taxon>
        <taxon>metagenomes</taxon>
        <taxon>ecological metagenomes</taxon>
    </lineage>
</organism>
<proteinExistence type="predicted"/>
<gene>
    <name evidence="1" type="primary">frc_1</name>
    <name evidence="1" type="ORF">GALL_13060</name>
</gene>
<name>A0A1J5TFT8_9ZZZZ</name>
<reference evidence="1" key="1">
    <citation type="submission" date="2016-10" db="EMBL/GenBank/DDBJ databases">
        <title>Sequence of Gallionella enrichment culture.</title>
        <authorList>
            <person name="Poehlein A."/>
            <person name="Muehling M."/>
            <person name="Daniel R."/>
        </authorList>
    </citation>
    <scope>NUCLEOTIDE SEQUENCE</scope>
</reference>
<dbReference type="AlphaFoldDB" id="A0A1J5TFT8"/>
<dbReference type="EC" id="2.8.3.16" evidence="1"/>
<dbReference type="SUPFAM" id="SSF89796">
    <property type="entry name" value="CoA-transferase family III (CaiB/BaiF)"/>
    <property type="match status" value="2"/>
</dbReference>
<dbReference type="InterPro" id="IPR003673">
    <property type="entry name" value="CoA-Trfase_fam_III"/>
</dbReference>
<dbReference type="PANTHER" id="PTHR48229:SF1">
    <property type="entry name" value="ALPHA METHYLACYL-COA RACEMASE-RELATED"/>
    <property type="match status" value="1"/>
</dbReference>
<evidence type="ECO:0000313" key="1">
    <source>
        <dbReference type="EMBL" id="OIR18963.1"/>
    </source>
</evidence>